<dbReference type="InterPro" id="IPR009081">
    <property type="entry name" value="PP-bd_ACP"/>
</dbReference>
<name>A0AB33JYW7_9ACTN</name>
<dbReference type="AlphaFoldDB" id="A0AB33JYW7"/>
<feature type="domain" description="Carrier" evidence="1">
    <location>
        <begin position="1"/>
        <end position="75"/>
    </location>
</feature>
<dbReference type="Pfam" id="PF00550">
    <property type="entry name" value="PP-binding"/>
    <property type="match status" value="1"/>
</dbReference>
<evidence type="ECO:0000259" key="1">
    <source>
        <dbReference type="PROSITE" id="PS50075"/>
    </source>
</evidence>
<dbReference type="RefSeq" id="WP_407990593.1">
    <property type="nucleotide sequence ID" value="NZ_AP035881.2"/>
</dbReference>
<protein>
    <recommendedName>
        <fullName evidence="1">Carrier domain-containing protein</fullName>
    </recommendedName>
</protein>
<gene>
    <name evidence="2" type="ORF">KCMC57_47250</name>
</gene>
<organism evidence="2">
    <name type="scientific">Kitasatospora sp. CMC57</name>
    <dbReference type="NCBI Taxonomy" id="3231513"/>
    <lineage>
        <taxon>Bacteria</taxon>
        <taxon>Bacillati</taxon>
        <taxon>Actinomycetota</taxon>
        <taxon>Actinomycetes</taxon>
        <taxon>Kitasatosporales</taxon>
        <taxon>Streptomycetaceae</taxon>
        <taxon>Kitasatospora</taxon>
    </lineage>
</organism>
<dbReference type="PROSITE" id="PS50075">
    <property type="entry name" value="CARRIER"/>
    <property type="match status" value="1"/>
</dbReference>
<dbReference type="Gene3D" id="1.10.1200.10">
    <property type="entry name" value="ACP-like"/>
    <property type="match status" value="1"/>
</dbReference>
<proteinExistence type="predicted"/>
<accession>A0AB33JYW7</accession>
<dbReference type="SUPFAM" id="SSF47336">
    <property type="entry name" value="ACP-like"/>
    <property type="match status" value="1"/>
</dbReference>
<evidence type="ECO:0000313" key="2">
    <source>
        <dbReference type="EMBL" id="BFP48357.1"/>
    </source>
</evidence>
<sequence length="79" mass="8611">MSNDQSVELMSVISEVFAPLEVSEESTFDALGATSVSLLRLMVSIQSAFDVDLDVVDMFTVENVGDLVRLVDERIAVSK</sequence>
<reference evidence="2" key="1">
    <citation type="submission" date="2024-07" db="EMBL/GenBank/DDBJ databases">
        <title>Complete genome sequences of cellulolytic bacteria, Kitasatospora sp. CMC57 and Streptomyces sp. CMC78, isolated from Japanese agricultural soil.</title>
        <authorList>
            <person name="Hashimoto T."/>
            <person name="Ito M."/>
            <person name="Iwamoto M."/>
            <person name="Fukahori D."/>
            <person name="Shoda T."/>
            <person name="Sakoda M."/>
            <person name="Morohoshi T."/>
            <person name="Mitsuboshi M."/>
            <person name="Nishizawa T."/>
        </authorList>
    </citation>
    <scope>NUCLEOTIDE SEQUENCE</scope>
    <source>
        <strain evidence="2">CMC57</strain>
    </source>
</reference>
<dbReference type="InterPro" id="IPR036736">
    <property type="entry name" value="ACP-like_sf"/>
</dbReference>
<dbReference type="EMBL" id="AP035881">
    <property type="protein sequence ID" value="BFP48357.1"/>
    <property type="molecule type" value="Genomic_DNA"/>
</dbReference>